<sequence>MKFIALFFVLLLNQFAFSQQLLDFKMLRYDEDYTVVKTDSTSTFFDKIKHIQLTKSDDLYLSFGGELRSQYQYFKDENWGDTENDKDGFLLNRALFHTDFHYKKVFRIFSQLQSSTAISRVDPSPVERNDLDIHQLFFDFTFDLEKSSLLFRFGRQEMLYGSQRLVSVREGPNSRQAFDAVKVVFKNRKFKSDIFYSQSVKNIPEVFDDRLNPNTRFFGIYNAFNKLPIIENIDFYYLGLKKSSAEFDDAQGKELRHSVGTRIWRKNHNWNYDVEAVYQFGSVGAKNIEAWTLSLNTSYQFATIKFKPILGLKTEFISGDKKYDDDKIQTFNPLFPKGAYFGLAALVGPSNLFDIHPSIDLELKKDIVFSVDYDIFWRMSRNDGVYQPNTILMHSGKNTSKKYIGNQLGANLNYDVNNWLAFRIEGTWFNTKNYLKEVTSGRDIIFGAATVYLRF</sequence>
<dbReference type="Gene3D" id="2.40.160.100">
    <property type="match status" value="1"/>
</dbReference>
<name>A0A2V4BUV5_9FLAO</name>
<dbReference type="InterPro" id="IPR025388">
    <property type="entry name" value="Alginate_export_dom"/>
</dbReference>
<evidence type="ECO:0000313" key="4">
    <source>
        <dbReference type="Proteomes" id="UP000247903"/>
    </source>
</evidence>
<dbReference type="InterPro" id="IPR053728">
    <property type="entry name" value="Alginate_Permeability_Chnl"/>
</dbReference>
<dbReference type="EMBL" id="QJHK01000001">
    <property type="protein sequence ID" value="PXY42808.1"/>
    <property type="molecule type" value="Genomic_DNA"/>
</dbReference>
<evidence type="ECO:0000256" key="1">
    <source>
        <dbReference type="SAM" id="SignalP"/>
    </source>
</evidence>
<feature type="signal peptide" evidence="1">
    <location>
        <begin position="1"/>
        <end position="18"/>
    </location>
</feature>
<dbReference type="Proteomes" id="UP000247903">
    <property type="component" value="Unassembled WGS sequence"/>
</dbReference>
<keyword evidence="1" id="KW-0732">Signal</keyword>
<organism evidence="3 4">
    <name type="scientific">Flavobacterium cheongpyeongense</name>
    <dbReference type="NCBI Taxonomy" id="2212651"/>
    <lineage>
        <taxon>Bacteria</taxon>
        <taxon>Pseudomonadati</taxon>
        <taxon>Bacteroidota</taxon>
        <taxon>Flavobacteriia</taxon>
        <taxon>Flavobacteriales</taxon>
        <taxon>Flavobacteriaceae</taxon>
        <taxon>Flavobacterium</taxon>
    </lineage>
</organism>
<evidence type="ECO:0000259" key="2">
    <source>
        <dbReference type="Pfam" id="PF13372"/>
    </source>
</evidence>
<protein>
    <recommendedName>
        <fullName evidence="2">Alginate export domain-containing protein</fullName>
    </recommendedName>
</protein>
<keyword evidence="4" id="KW-1185">Reference proteome</keyword>
<feature type="chain" id="PRO_5016101633" description="Alginate export domain-containing protein" evidence="1">
    <location>
        <begin position="19"/>
        <end position="455"/>
    </location>
</feature>
<gene>
    <name evidence="3" type="ORF">DMB65_01985</name>
</gene>
<accession>A0A2V4BUV5</accession>
<reference evidence="3 4" key="1">
    <citation type="submission" date="2018-05" db="EMBL/GenBank/DDBJ databases">
        <title>Flavobacterium sp. strain IMCC34759, incomplete genome.</title>
        <authorList>
            <person name="Joung Y."/>
            <person name="Cho J."/>
        </authorList>
    </citation>
    <scope>NUCLEOTIDE SEQUENCE [LARGE SCALE GENOMIC DNA]</scope>
    <source>
        <strain evidence="3 4">IMCC34759</strain>
    </source>
</reference>
<dbReference type="RefSeq" id="WP_110304983.1">
    <property type="nucleotide sequence ID" value="NZ_QJHK01000001.1"/>
</dbReference>
<dbReference type="OrthoDB" id="311329at2"/>
<dbReference type="Pfam" id="PF13372">
    <property type="entry name" value="Alginate_exp"/>
    <property type="match status" value="1"/>
</dbReference>
<comment type="caution">
    <text evidence="3">The sequence shown here is derived from an EMBL/GenBank/DDBJ whole genome shotgun (WGS) entry which is preliminary data.</text>
</comment>
<evidence type="ECO:0000313" key="3">
    <source>
        <dbReference type="EMBL" id="PXY42808.1"/>
    </source>
</evidence>
<dbReference type="AlphaFoldDB" id="A0A2V4BUV5"/>
<feature type="domain" description="Alginate export" evidence="2">
    <location>
        <begin position="60"/>
        <end position="433"/>
    </location>
</feature>
<proteinExistence type="predicted"/>